<accession>D8TR33</accession>
<feature type="non-terminal residue" evidence="2">
    <location>
        <position position="1"/>
    </location>
</feature>
<dbReference type="OrthoDB" id="284473at2759"/>
<proteinExistence type="predicted"/>
<name>D8TR33_VOLCA</name>
<dbReference type="eggNOG" id="KOG2331">
    <property type="taxonomic scope" value="Eukaryota"/>
</dbReference>
<dbReference type="RefSeq" id="XP_002948886.1">
    <property type="nucleotide sequence ID" value="XM_002948840.1"/>
</dbReference>
<dbReference type="GeneID" id="9623591"/>
<gene>
    <name evidence="2" type="ORF">VOLCADRAFT_58694</name>
</gene>
<evidence type="ECO:0000259" key="1">
    <source>
        <dbReference type="Pfam" id="PF03644"/>
    </source>
</evidence>
<keyword evidence="3" id="KW-1185">Reference proteome</keyword>
<dbReference type="Gene3D" id="3.20.20.80">
    <property type="entry name" value="Glycosidases"/>
    <property type="match status" value="1"/>
</dbReference>
<dbReference type="GO" id="GO:0005829">
    <property type="term" value="C:cytosol"/>
    <property type="evidence" value="ECO:0007669"/>
    <property type="project" value="UniProtKB-SubCell"/>
</dbReference>
<reference evidence="2 3" key="1">
    <citation type="journal article" date="2010" name="Science">
        <title>Genomic analysis of organismal complexity in the multicellular green alga Volvox carteri.</title>
        <authorList>
            <person name="Prochnik S.E."/>
            <person name="Umen J."/>
            <person name="Nedelcu A.M."/>
            <person name="Hallmann A."/>
            <person name="Miller S.M."/>
            <person name="Nishii I."/>
            <person name="Ferris P."/>
            <person name="Kuo A."/>
            <person name="Mitros T."/>
            <person name="Fritz-Laylin L.K."/>
            <person name="Hellsten U."/>
            <person name="Chapman J."/>
            <person name="Simakov O."/>
            <person name="Rensing S.A."/>
            <person name="Terry A."/>
            <person name="Pangilinan J."/>
            <person name="Kapitonov V."/>
            <person name="Jurka J."/>
            <person name="Salamov A."/>
            <person name="Shapiro H."/>
            <person name="Schmutz J."/>
            <person name="Grimwood J."/>
            <person name="Lindquist E."/>
            <person name="Lucas S."/>
            <person name="Grigoriev I.V."/>
            <person name="Schmitt R."/>
            <person name="Kirk D."/>
            <person name="Rokhsar D.S."/>
        </authorList>
    </citation>
    <scope>NUCLEOTIDE SEQUENCE [LARGE SCALE GENOMIC DNA]</scope>
    <source>
        <strain evidence="3">f. Nagariensis / Eve</strain>
    </source>
</reference>
<dbReference type="AlphaFoldDB" id="D8TR33"/>
<dbReference type="GO" id="GO:0033925">
    <property type="term" value="F:mannosyl-glycoprotein endo-beta-N-acetylglucosaminidase activity"/>
    <property type="evidence" value="ECO:0007669"/>
    <property type="project" value="UniProtKB-EC"/>
</dbReference>
<dbReference type="EMBL" id="GL378332">
    <property type="protein sequence ID" value="EFJ50266.1"/>
    <property type="molecule type" value="Genomic_DNA"/>
</dbReference>
<dbReference type="Pfam" id="PF03644">
    <property type="entry name" value="Glyco_hydro_85"/>
    <property type="match status" value="1"/>
</dbReference>
<organism evidence="3">
    <name type="scientific">Volvox carteri f. nagariensis</name>
    <dbReference type="NCBI Taxonomy" id="3068"/>
    <lineage>
        <taxon>Eukaryota</taxon>
        <taxon>Viridiplantae</taxon>
        <taxon>Chlorophyta</taxon>
        <taxon>core chlorophytes</taxon>
        <taxon>Chlorophyceae</taxon>
        <taxon>CS clade</taxon>
        <taxon>Chlamydomonadales</taxon>
        <taxon>Volvocaceae</taxon>
        <taxon>Volvox</taxon>
    </lineage>
</organism>
<feature type="domain" description="Cytosolic endo-beta-N-acetylglucosaminidase TIM barrel" evidence="1">
    <location>
        <begin position="21"/>
        <end position="269"/>
    </location>
</feature>
<dbReference type="InterPro" id="IPR005201">
    <property type="entry name" value="TIM_ENGase"/>
</dbReference>
<dbReference type="STRING" id="3068.D8TR33"/>
<evidence type="ECO:0000313" key="3">
    <source>
        <dbReference type="Proteomes" id="UP000001058"/>
    </source>
</evidence>
<sequence length="299" mass="33506">FPPAGRPRLLVCHDMMGGYLADRLVQGAADPGFFRLWHWDQIDIFIYFSHHLITLPPPGWITAAHRNGVRVLGTFITEAWEDGRSRCEALIGSSPAAARDTAERLVALAAFHGFDGWLVNIENGVRWQTVPYMVTFVGHLRARMVEVVGPHALVVYDAVTTEGRLAWQNGLTRLNAPFLDVADALFVNYTWREGAPEQAAAAAGGRAADVFMGVDVFGRGSYGGGKDNCSVALSAARSAGVSVALFAPGWVYEEFPRDTFPRRQEEFWGRVSRLCVGRAGVGWRFWWRCWWRCWCRCRW</sequence>
<dbReference type="Proteomes" id="UP000001058">
    <property type="component" value="Unassembled WGS sequence"/>
</dbReference>
<dbReference type="PANTHER" id="PTHR13246">
    <property type="entry name" value="ENDO BETA N-ACETYLGLUCOSAMINIDASE"/>
    <property type="match status" value="1"/>
</dbReference>
<dbReference type="PANTHER" id="PTHR13246:SF1">
    <property type="entry name" value="CYTOSOLIC ENDO-BETA-N-ACETYLGLUCOSAMINIDASE"/>
    <property type="match status" value="1"/>
</dbReference>
<dbReference type="KEGG" id="vcn:VOLCADRAFT_58694"/>
<protein>
    <recommendedName>
        <fullName evidence="1">Cytosolic endo-beta-N-acetylglucosaminidase TIM barrel domain-containing protein</fullName>
    </recommendedName>
</protein>
<dbReference type="InterPro" id="IPR032979">
    <property type="entry name" value="ENGase"/>
</dbReference>
<dbReference type="InParanoid" id="D8TR33"/>
<evidence type="ECO:0000313" key="2">
    <source>
        <dbReference type="EMBL" id="EFJ50266.1"/>
    </source>
</evidence>